<dbReference type="eggNOG" id="COG3740">
    <property type="taxonomic scope" value="Bacteria"/>
</dbReference>
<evidence type="ECO:0000313" key="5">
    <source>
        <dbReference type="EMBL" id="ADH91619.1"/>
    </source>
</evidence>
<dbReference type="NCBIfam" id="TIGR01543">
    <property type="entry name" value="proheadase_HK97"/>
    <property type="match status" value="1"/>
</dbReference>
<feature type="domain" description="Prohead serine protease" evidence="4">
    <location>
        <begin position="6"/>
        <end position="165"/>
    </location>
</feature>
<evidence type="ECO:0000313" key="6">
    <source>
        <dbReference type="Proteomes" id="UP000006633"/>
    </source>
</evidence>
<organism evidence="5 6">
    <name type="scientific">Ancylobacter novellus (strain ATCC 8093 / DSM 506 / JCM 20403 / CCM 1077 / IAM 12100 / NBRC 12443 / NCIMB 10456)</name>
    <name type="common">Starkeya novella</name>
    <dbReference type="NCBI Taxonomy" id="639283"/>
    <lineage>
        <taxon>Bacteria</taxon>
        <taxon>Pseudomonadati</taxon>
        <taxon>Pseudomonadota</taxon>
        <taxon>Alphaproteobacteria</taxon>
        <taxon>Hyphomicrobiales</taxon>
        <taxon>Xanthobacteraceae</taxon>
        <taxon>Ancylobacter</taxon>
    </lineage>
</organism>
<proteinExistence type="predicted"/>
<dbReference type="Pfam" id="PF04586">
    <property type="entry name" value="Peptidase_S78"/>
    <property type="match status" value="1"/>
</dbReference>
<evidence type="ECO:0000256" key="3">
    <source>
        <dbReference type="ARBA" id="ARBA00022801"/>
    </source>
</evidence>
<evidence type="ECO:0000256" key="1">
    <source>
        <dbReference type="ARBA" id="ARBA00022612"/>
    </source>
</evidence>
<evidence type="ECO:0000259" key="4">
    <source>
        <dbReference type="Pfam" id="PF04586"/>
    </source>
</evidence>
<dbReference type="STRING" id="639283.Snov_4360"/>
<reference evidence="5 6" key="1">
    <citation type="journal article" date="2012" name="Stand. Genomic Sci.">
        <title>Complete genome sequence of the facultatively chemolithoautotrophic and methylotrophic alpha Proteobacterium Starkeya novella type strain (ATCC 8093(T)).</title>
        <authorList>
            <person name="Kappler U."/>
            <person name="Davenport K."/>
            <person name="Beatson S."/>
            <person name="Lucas S."/>
            <person name="Lapidus A."/>
            <person name="Copeland A."/>
            <person name="Berry K.W."/>
            <person name="Glavina Del Rio T."/>
            <person name="Hammon N."/>
            <person name="Dalin E."/>
            <person name="Tice H."/>
            <person name="Pitluck S."/>
            <person name="Richardson P."/>
            <person name="Bruce D."/>
            <person name="Goodwin L.A."/>
            <person name="Han C."/>
            <person name="Tapia R."/>
            <person name="Detter J.C."/>
            <person name="Chang Y.J."/>
            <person name="Jeffries C.D."/>
            <person name="Land M."/>
            <person name="Hauser L."/>
            <person name="Kyrpides N.C."/>
            <person name="Goker M."/>
            <person name="Ivanova N."/>
            <person name="Klenk H.P."/>
            <person name="Woyke T."/>
        </authorList>
    </citation>
    <scope>NUCLEOTIDE SEQUENCE [LARGE SCALE GENOMIC DNA]</scope>
    <source>
        <strain evidence="6">ATCC 8093 / DSM 506 / JCM 20403 / CCM 1077 / IAM 12100 / NBRC 12443 / NCIMB 10456</strain>
    </source>
</reference>
<keyword evidence="1" id="KW-1188">Viral release from host cell</keyword>
<name>D7A2T9_ANCN5</name>
<dbReference type="GO" id="GO:0006508">
    <property type="term" value="P:proteolysis"/>
    <property type="evidence" value="ECO:0007669"/>
    <property type="project" value="UniProtKB-KW"/>
</dbReference>
<dbReference type="InterPro" id="IPR006433">
    <property type="entry name" value="Prohead_protease"/>
</dbReference>
<gene>
    <name evidence="5" type="ordered locus">Snov_4360</name>
</gene>
<dbReference type="EMBL" id="CP002026">
    <property type="protein sequence ID" value="ADH91619.1"/>
    <property type="molecule type" value="Genomic_DNA"/>
</dbReference>
<keyword evidence="2 5" id="KW-0645">Protease</keyword>
<dbReference type="KEGG" id="sno:Snov_4360"/>
<accession>D7A2T9</accession>
<protein>
    <submittedName>
        <fullName evidence="5">Phage prohead protease, HK97 family</fullName>
    </submittedName>
</protein>
<dbReference type="OrthoDB" id="64791at2"/>
<keyword evidence="3" id="KW-0378">Hydrolase</keyword>
<dbReference type="AlphaFoldDB" id="D7A2T9"/>
<dbReference type="GO" id="GO:0008233">
    <property type="term" value="F:peptidase activity"/>
    <property type="evidence" value="ECO:0007669"/>
    <property type="project" value="UniProtKB-KW"/>
</dbReference>
<sequence length="186" mass="20361">MANDLERRAEAAPETSGNFITGHAARFNSPAIIAGAFREFLRPGCFSRSLRETPDVLALLHHDPGRILGRVSAGTLQLREDAQGLRFELEADPSTPDGQTAIGTVSRRDIKGCSIGFRVVEEDWDTDGAGFPVRTILDVDLLEMSLVGWPAYESTNAEMVKQRNANGAAERLRRKAEAAMRLRGIL</sequence>
<dbReference type="RefSeq" id="WP_013169117.1">
    <property type="nucleotide sequence ID" value="NC_014217.1"/>
</dbReference>
<evidence type="ECO:0000256" key="2">
    <source>
        <dbReference type="ARBA" id="ARBA00022670"/>
    </source>
</evidence>
<dbReference type="InterPro" id="IPR054613">
    <property type="entry name" value="Peptidase_S78_dom"/>
</dbReference>
<dbReference type="Proteomes" id="UP000006633">
    <property type="component" value="Chromosome"/>
</dbReference>
<dbReference type="HOGENOM" id="CLU_097078_3_1_5"/>
<keyword evidence="6" id="KW-1185">Reference proteome</keyword>